<dbReference type="EMBL" id="FNHS01000024">
    <property type="protein sequence ID" value="SDO48413.1"/>
    <property type="molecule type" value="Genomic_DNA"/>
</dbReference>
<evidence type="ECO:0008006" key="4">
    <source>
        <dbReference type="Google" id="ProtNLM"/>
    </source>
</evidence>
<feature type="signal peptide" evidence="1">
    <location>
        <begin position="1"/>
        <end position="22"/>
    </location>
</feature>
<keyword evidence="1" id="KW-0732">Signal</keyword>
<feature type="chain" id="PRO_5011753403" description="UrcA family protein" evidence="1">
    <location>
        <begin position="23"/>
        <end position="123"/>
    </location>
</feature>
<protein>
    <recommendedName>
        <fullName evidence="4">UrcA family protein</fullName>
    </recommendedName>
</protein>
<dbReference type="AlphaFoldDB" id="A0A1H0JY52"/>
<gene>
    <name evidence="2" type="ORF">SAMN05216360_12410</name>
</gene>
<dbReference type="Proteomes" id="UP000198704">
    <property type="component" value="Unassembled WGS sequence"/>
</dbReference>
<accession>A0A1H0JY52</accession>
<sequence>MKPVLLAALLSAALLPGGSVSAEEPAATGRTETLDGLARIVGAQAGIVLYCRKFYSVDDAVSDGLSRTARRALEAAMGHHRAEATIATEGRRVADTIATVGADQWCADQRDILNTDGIRVFVD</sequence>
<reference evidence="3" key="1">
    <citation type="submission" date="2016-10" db="EMBL/GenBank/DDBJ databases">
        <authorList>
            <person name="Varghese N."/>
            <person name="Submissions S."/>
        </authorList>
    </citation>
    <scope>NUCLEOTIDE SEQUENCE [LARGE SCALE GENOMIC DNA]</scope>
    <source>
        <strain evidence="3">BL47</strain>
    </source>
</reference>
<evidence type="ECO:0000256" key="1">
    <source>
        <dbReference type="SAM" id="SignalP"/>
    </source>
</evidence>
<name>A0A1H0JY52_9HYPH</name>
<proteinExistence type="predicted"/>
<organism evidence="2 3">
    <name type="scientific">Methylobacterium phyllostachyos</name>
    <dbReference type="NCBI Taxonomy" id="582672"/>
    <lineage>
        <taxon>Bacteria</taxon>
        <taxon>Pseudomonadati</taxon>
        <taxon>Pseudomonadota</taxon>
        <taxon>Alphaproteobacteria</taxon>
        <taxon>Hyphomicrobiales</taxon>
        <taxon>Methylobacteriaceae</taxon>
        <taxon>Methylobacterium</taxon>
    </lineage>
</organism>
<evidence type="ECO:0000313" key="3">
    <source>
        <dbReference type="Proteomes" id="UP000198704"/>
    </source>
</evidence>
<dbReference type="OrthoDB" id="7997760at2"/>
<dbReference type="STRING" id="582672.SAMN05216360_12410"/>
<keyword evidence="3" id="KW-1185">Reference proteome</keyword>
<evidence type="ECO:0000313" key="2">
    <source>
        <dbReference type="EMBL" id="SDO48413.1"/>
    </source>
</evidence>